<dbReference type="SUPFAM" id="SSF46785">
    <property type="entry name" value="Winged helix' DNA-binding domain"/>
    <property type="match status" value="1"/>
</dbReference>
<keyword evidence="3" id="KW-0804">Transcription</keyword>
<feature type="domain" description="HTH crp-type" evidence="5">
    <location>
        <begin position="148"/>
        <end position="218"/>
    </location>
</feature>
<feature type="domain" description="Cyclic nucleotide-binding" evidence="4">
    <location>
        <begin position="15"/>
        <end position="118"/>
    </location>
</feature>
<dbReference type="InterPro" id="IPR036390">
    <property type="entry name" value="WH_DNA-bd_sf"/>
</dbReference>
<dbReference type="AlphaFoldDB" id="A0A919IN10"/>
<dbReference type="PANTHER" id="PTHR24567:SF74">
    <property type="entry name" value="HTH-TYPE TRANSCRIPTIONAL REGULATOR ARCR"/>
    <property type="match status" value="1"/>
</dbReference>
<dbReference type="PROSITE" id="PS50042">
    <property type="entry name" value="CNMP_BINDING_3"/>
    <property type="match status" value="1"/>
</dbReference>
<dbReference type="Gene3D" id="2.60.120.10">
    <property type="entry name" value="Jelly Rolls"/>
    <property type="match status" value="1"/>
</dbReference>
<gene>
    <name evidence="6" type="ORF">Acy02nite_62090</name>
</gene>
<dbReference type="PROSITE" id="PS51063">
    <property type="entry name" value="HTH_CRP_2"/>
    <property type="match status" value="1"/>
</dbReference>
<reference evidence="6" key="1">
    <citation type="submission" date="2021-01" db="EMBL/GenBank/DDBJ databases">
        <title>Whole genome shotgun sequence of Actinoplanes cyaneus NBRC 14990.</title>
        <authorList>
            <person name="Komaki H."/>
            <person name="Tamura T."/>
        </authorList>
    </citation>
    <scope>NUCLEOTIDE SEQUENCE</scope>
    <source>
        <strain evidence="6">NBRC 14990</strain>
    </source>
</reference>
<dbReference type="InterPro" id="IPR000595">
    <property type="entry name" value="cNMP-bd_dom"/>
</dbReference>
<dbReference type="EMBL" id="BOMH01000045">
    <property type="protein sequence ID" value="GID68328.1"/>
    <property type="molecule type" value="Genomic_DNA"/>
</dbReference>
<sequence length="230" mass="25513">MRGYSDLSIHPRVGLFAYVPEREWRSICAAGISVQFQPSSVLLRQGDPTEHVHVIVAGCVKATRCEVDGSQALLTLRAAGDVVGDMSAVDRRPRSATVTALTEVITYWLSGEQFRRFLARPAMAAGFAAYTVGRLRESDRQRTEMAVLPVRQRLARTLMRLNREGSRASGRLPIRLPQRELAELIGASRNAVVAELAALRAQGIVVTRRRETEVVDLERLARLADEPRVD</sequence>
<dbReference type="RefSeq" id="WP_203747505.1">
    <property type="nucleotide sequence ID" value="NZ_BAAAUC010000022.1"/>
</dbReference>
<evidence type="ECO:0000313" key="6">
    <source>
        <dbReference type="EMBL" id="GID68328.1"/>
    </source>
</evidence>
<comment type="caution">
    <text evidence="6">The sequence shown here is derived from an EMBL/GenBank/DDBJ whole genome shotgun (WGS) entry which is preliminary data.</text>
</comment>
<dbReference type="Pfam" id="PF13545">
    <property type="entry name" value="HTH_Crp_2"/>
    <property type="match status" value="1"/>
</dbReference>
<dbReference type="GO" id="GO:0003700">
    <property type="term" value="F:DNA-binding transcription factor activity"/>
    <property type="evidence" value="ECO:0007669"/>
    <property type="project" value="TreeGrafter"/>
</dbReference>
<keyword evidence="7" id="KW-1185">Reference proteome</keyword>
<keyword evidence="1" id="KW-0805">Transcription regulation</keyword>
<evidence type="ECO:0000256" key="3">
    <source>
        <dbReference type="ARBA" id="ARBA00023163"/>
    </source>
</evidence>
<evidence type="ECO:0000259" key="4">
    <source>
        <dbReference type="PROSITE" id="PS50042"/>
    </source>
</evidence>
<dbReference type="SMART" id="SM00100">
    <property type="entry name" value="cNMP"/>
    <property type="match status" value="1"/>
</dbReference>
<dbReference type="Pfam" id="PF00027">
    <property type="entry name" value="cNMP_binding"/>
    <property type="match status" value="1"/>
</dbReference>
<evidence type="ECO:0000256" key="1">
    <source>
        <dbReference type="ARBA" id="ARBA00023015"/>
    </source>
</evidence>
<dbReference type="GO" id="GO:0005829">
    <property type="term" value="C:cytosol"/>
    <property type="evidence" value="ECO:0007669"/>
    <property type="project" value="TreeGrafter"/>
</dbReference>
<dbReference type="InterPro" id="IPR018490">
    <property type="entry name" value="cNMP-bd_dom_sf"/>
</dbReference>
<evidence type="ECO:0000259" key="5">
    <source>
        <dbReference type="PROSITE" id="PS51063"/>
    </source>
</evidence>
<evidence type="ECO:0000256" key="2">
    <source>
        <dbReference type="ARBA" id="ARBA00023125"/>
    </source>
</evidence>
<organism evidence="6 7">
    <name type="scientific">Actinoplanes cyaneus</name>
    <dbReference type="NCBI Taxonomy" id="52696"/>
    <lineage>
        <taxon>Bacteria</taxon>
        <taxon>Bacillati</taxon>
        <taxon>Actinomycetota</taxon>
        <taxon>Actinomycetes</taxon>
        <taxon>Micromonosporales</taxon>
        <taxon>Micromonosporaceae</taxon>
        <taxon>Actinoplanes</taxon>
    </lineage>
</organism>
<evidence type="ECO:0000313" key="7">
    <source>
        <dbReference type="Proteomes" id="UP000619479"/>
    </source>
</evidence>
<dbReference type="GO" id="GO:0003677">
    <property type="term" value="F:DNA binding"/>
    <property type="evidence" value="ECO:0007669"/>
    <property type="project" value="UniProtKB-KW"/>
</dbReference>
<accession>A0A919IN10</accession>
<dbReference type="InterPro" id="IPR050397">
    <property type="entry name" value="Env_Response_Regulators"/>
</dbReference>
<dbReference type="PANTHER" id="PTHR24567">
    <property type="entry name" value="CRP FAMILY TRANSCRIPTIONAL REGULATORY PROTEIN"/>
    <property type="match status" value="1"/>
</dbReference>
<protein>
    <submittedName>
        <fullName evidence="6">Crp/Fnr family transcriptional regulator</fullName>
    </submittedName>
</protein>
<dbReference type="CDD" id="cd00038">
    <property type="entry name" value="CAP_ED"/>
    <property type="match status" value="1"/>
</dbReference>
<proteinExistence type="predicted"/>
<dbReference type="Proteomes" id="UP000619479">
    <property type="component" value="Unassembled WGS sequence"/>
</dbReference>
<keyword evidence="2" id="KW-0238">DNA-binding</keyword>
<dbReference type="InterPro" id="IPR012318">
    <property type="entry name" value="HTH_CRP"/>
</dbReference>
<name>A0A919IN10_9ACTN</name>
<dbReference type="InterPro" id="IPR014710">
    <property type="entry name" value="RmlC-like_jellyroll"/>
</dbReference>
<dbReference type="SUPFAM" id="SSF51206">
    <property type="entry name" value="cAMP-binding domain-like"/>
    <property type="match status" value="1"/>
</dbReference>